<evidence type="ECO:0000256" key="1">
    <source>
        <dbReference type="ARBA" id="ARBA00012417"/>
    </source>
</evidence>
<keyword evidence="2" id="KW-0239">DNA-directed DNA polymerase</keyword>
<sequence length="354" mass="39084">MVMTFEPAHALNPRRADDATPAPFPWQAERWRECLTMQRSGRVHHAFLLRGAAGNGKYAFASQWANALVCEEGRWERRPCGVCRGCVCFQAGTHPDVRVLEPPPEKKSIGIDGVRELIEYVWLARQYADQKPVIIPGAERMTIPAANTLLKTLEEPPGNVVFILVSDRSDRLPVTVRSRCRFLDFPIPPRESALSWLTQQLPAQADATYLLEAAGGAPLLALRYGEGDTLEQQRALGDDLTALLSGKADPLRVAERWKTLGCALLLPWIGAYLTALIRLRLMTASGLPTREGRAPDAREQLARGLDLSFGYRLLDRCLDARRAWEESNSLNEALLLEGIAMDFAASGGMGKVSG</sequence>
<comment type="catalytic activity">
    <reaction evidence="3">
        <text>DNA(n) + a 2'-deoxyribonucleoside 5'-triphosphate = DNA(n+1) + diphosphate</text>
        <dbReference type="Rhea" id="RHEA:22508"/>
        <dbReference type="Rhea" id="RHEA-COMP:17339"/>
        <dbReference type="Rhea" id="RHEA-COMP:17340"/>
        <dbReference type="ChEBI" id="CHEBI:33019"/>
        <dbReference type="ChEBI" id="CHEBI:61560"/>
        <dbReference type="ChEBI" id="CHEBI:173112"/>
        <dbReference type="EC" id="2.7.7.7"/>
    </reaction>
</comment>
<dbReference type="Gene3D" id="3.40.50.300">
    <property type="entry name" value="P-loop containing nucleotide triphosphate hydrolases"/>
    <property type="match status" value="1"/>
</dbReference>
<keyword evidence="2" id="KW-0808">Transferase</keyword>
<dbReference type="InterPro" id="IPR004622">
    <property type="entry name" value="DNA_pol_HolB"/>
</dbReference>
<dbReference type="GO" id="GO:0003887">
    <property type="term" value="F:DNA-directed DNA polymerase activity"/>
    <property type="evidence" value="ECO:0007669"/>
    <property type="project" value="UniProtKB-KW"/>
</dbReference>
<dbReference type="EC" id="2.7.7.7" evidence="1"/>
<dbReference type="AlphaFoldDB" id="A0A451BEX7"/>
<dbReference type="InterPro" id="IPR050238">
    <property type="entry name" value="DNA_Rep/Repair_Clamp_Loader"/>
</dbReference>
<evidence type="ECO:0000313" key="5">
    <source>
        <dbReference type="EMBL" id="VFK34629.1"/>
    </source>
</evidence>
<name>A0A451BEX7_9GAMM</name>
<dbReference type="NCBIfam" id="TIGR00678">
    <property type="entry name" value="holB"/>
    <property type="match status" value="1"/>
</dbReference>
<proteinExistence type="predicted"/>
<dbReference type="SUPFAM" id="SSF52540">
    <property type="entry name" value="P-loop containing nucleoside triphosphate hydrolases"/>
    <property type="match status" value="1"/>
</dbReference>
<dbReference type="InterPro" id="IPR027417">
    <property type="entry name" value="P-loop_NTPase"/>
</dbReference>
<accession>A0A451BEX7</accession>
<organism evidence="6">
    <name type="scientific">Candidatus Kentrum sp. MB</name>
    <dbReference type="NCBI Taxonomy" id="2138164"/>
    <lineage>
        <taxon>Bacteria</taxon>
        <taxon>Pseudomonadati</taxon>
        <taxon>Pseudomonadota</taxon>
        <taxon>Gammaproteobacteria</taxon>
        <taxon>Candidatus Kentrum</taxon>
    </lineage>
</organism>
<evidence type="ECO:0000256" key="2">
    <source>
        <dbReference type="ARBA" id="ARBA00022932"/>
    </source>
</evidence>
<dbReference type="Pfam" id="PF13177">
    <property type="entry name" value="DNA_pol3_delta2"/>
    <property type="match status" value="1"/>
</dbReference>
<evidence type="ECO:0000256" key="3">
    <source>
        <dbReference type="ARBA" id="ARBA00049244"/>
    </source>
</evidence>
<dbReference type="EMBL" id="CAADFQ010000078">
    <property type="protein sequence ID" value="VFK34629.1"/>
    <property type="molecule type" value="Genomic_DNA"/>
</dbReference>
<dbReference type="PANTHER" id="PTHR11669">
    <property type="entry name" value="REPLICATION FACTOR C / DNA POLYMERASE III GAMMA-TAU SUBUNIT"/>
    <property type="match status" value="1"/>
</dbReference>
<dbReference type="PANTHER" id="PTHR11669:SF8">
    <property type="entry name" value="DNA POLYMERASE III SUBUNIT DELTA"/>
    <property type="match status" value="1"/>
</dbReference>
<dbReference type="EMBL" id="CAADGH010000078">
    <property type="protein sequence ID" value="VFK76833.1"/>
    <property type="molecule type" value="Genomic_DNA"/>
</dbReference>
<dbReference type="EMBL" id="CAADFO010000078">
    <property type="protein sequence ID" value="VFK31135.1"/>
    <property type="molecule type" value="Genomic_DNA"/>
</dbReference>
<dbReference type="GO" id="GO:0008408">
    <property type="term" value="F:3'-5' exonuclease activity"/>
    <property type="evidence" value="ECO:0007669"/>
    <property type="project" value="InterPro"/>
</dbReference>
<dbReference type="GO" id="GO:0006261">
    <property type="term" value="P:DNA-templated DNA replication"/>
    <property type="evidence" value="ECO:0007669"/>
    <property type="project" value="TreeGrafter"/>
</dbReference>
<gene>
    <name evidence="4" type="ORF">BECKMB1821G_GA0114241_10783</name>
    <name evidence="6" type="ORF">BECKMB1821H_GA0114242_10783</name>
    <name evidence="5" type="ORF">BECKMB1821I_GA0114274_10783</name>
</gene>
<evidence type="ECO:0000313" key="4">
    <source>
        <dbReference type="EMBL" id="VFK31135.1"/>
    </source>
</evidence>
<evidence type="ECO:0000313" key="6">
    <source>
        <dbReference type="EMBL" id="VFK76833.1"/>
    </source>
</evidence>
<dbReference type="GO" id="GO:0009360">
    <property type="term" value="C:DNA polymerase III complex"/>
    <property type="evidence" value="ECO:0007669"/>
    <property type="project" value="TreeGrafter"/>
</dbReference>
<keyword evidence="2" id="KW-0548">Nucleotidyltransferase</keyword>
<reference evidence="6" key="1">
    <citation type="submission" date="2019-02" db="EMBL/GenBank/DDBJ databases">
        <authorList>
            <person name="Gruber-Vodicka R. H."/>
            <person name="Seah K. B. B."/>
        </authorList>
    </citation>
    <scope>NUCLEOTIDE SEQUENCE</scope>
    <source>
        <strain evidence="4">BECK_BZ197</strain>
        <strain evidence="6">BECK_BZ198</strain>
        <strain evidence="5">BECK_BZ199</strain>
    </source>
</reference>
<protein>
    <recommendedName>
        <fullName evidence="1">DNA-directed DNA polymerase</fullName>
        <ecNumber evidence="1">2.7.7.7</ecNumber>
    </recommendedName>
</protein>